<dbReference type="InterPro" id="IPR003439">
    <property type="entry name" value="ABC_transporter-like_ATP-bd"/>
</dbReference>
<dbReference type="PANTHER" id="PTHR42798:SF7">
    <property type="entry name" value="ALPHA-D-RIBOSE 1-METHYLPHOSPHONATE 5-TRIPHOSPHATE SYNTHASE SUBUNIT PHNL"/>
    <property type="match status" value="1"/>
</dbReference>
<sequence length="219" mass="24453">MIELINLSKVYGKSNTEVKALNEVNLEINEGEMIAIMGPSGSGKSTLLNILGGLDSPTSGEYLLKNRNVQNMKQKELSKVRNRTFGFVVQSFALIDHYSVFNNVMIPLDYTKLKKADKKEKIRLCLDKVGILDKSKNYPYELSGGQCQRVAIARALVNTPDVILADEPTGNLDKNNGEQIIEIFKELNKAKTTIIIITHDDEVASKCNRVIRLEDGRII</sequence>
<organism evidence="6 7">
    <name type="scientific">Enterococcus wangshanyuanii</name>
    <dbReference type="NCBI Taxonomy" id="2005703"/>
    <lineage>
        <taxon>Bacteria</taxon>
        <taxon>Bacillati</taxon>
        <taxon>Bacillota</taxon>
        <taxon>Bacilli</taxon>
        <taxon>Lactobacillales</taxon>
        <taxon>Enterococcaceae</taxon>
        <taxon>Enterococcus</taxon>
    </lineage>
</organism>
<feature type="domain" description="ABC transporter" evidence="5">
    <location>
        <begin position="2"/>
        <end position="219"/>
    </location>
</feature>
<keyword evidence="4 6" id="KW-0067">ATP-binding</keyword>
<dbReference type="GO" id="GO:0005524">
    <property type="term" value="F:ATP binding"/>
    <property type="evidence" value="ECO:0007669"/>
    <property type="project" value="UniProtKB-KW"/>
</dbReference>
<comment type="caution">
    <text evidence="6">The sequence shown here is derived from an EMBL/GenBank/DDBJ whole genome shotgun (WGS) entry which is preliminary data.</text>
</comment>
<dbReference type="InterPro" id="IPR027417">
    <property type="entry name" value="P-loop_NTPase"/>
</dbReference>
<proteinExistence type="inferred from homology"/>
<keyword evidence="2" id="KW-0813">Transport</keyword>
<reference evidence="7" key="1">
    <citation type="journal article" date="2019" name="Int. J. Syst. Evol. Microbiol.">
        <title>The Global Catalogue of Microorganisms (GCM) 10K type strain sequencing project: providing services to taxonomists for standard genome sequencing and annotation.</title>
        <authorList>
            <consortium name="The Broad Institute Genomics Platform"/>
            <consortium name="The Broad Institute Genome Sequencing Center for Infectious Disease"/>
            <person name="Wu L."/>
            <person name="Ma J."/>
        </authorList>
    </citation>
    <scope>NUCLEOTIDE SEQUENCE [LARGE SCALE GENOMIC DNA]</scope>
    <source>
        <strain evidence="7">CGMCC 1.15942</strain>
    </source>
</reference>
<dbReference type="PANTHER" id="PTHR42798">
    <property type="entry name" value="LIPOPROTEIN-RELEASING SYSTEM ATP-BINDING PROTEIN LOLD"/>
    <property type="match status" value="1"/>
</dbReference>
<evidence type="ECO:0000259" key="5">
    <source>
        <dbReference type="PROSITE" id="PS50893"/>
    </source>
</evidence>
<dbReference type="SMART" id="SM00382">
    <property type="entry name" value="AAA"/>
    <property type="match status" value="1"/>
</dbReference>
<dbReference type="InterPro" id="IPR017911">
    <property type="entry name" value="MacB-like_ATP-bd"/>
</dbReference>
<evidence type="ECO:0000256" key="4">
    <source>
        <dbReference type="ARBA" id="ARBA00022840"/>
    </source>
</evidence>
<evidence type="ECO:0000313" key="7">
    <source>
        <dbReference type="Proteomes" id="UP000630615"/>
    </source>
</evidence>
<keyword evidence="3" id="KW-0547">Nucleotide-binding</keyword>
<name>A0ABQ1NPI5_9ENTE</name>
<evidence type="ECO:0000256" key="2">
    <source>
        <dbReference type="ARBA" id="ARBA00022448"/>
    </source>
</evidence>
<dbReference type="PROSITE" id="PS00211">
    <property type="entry name" value="ABC_TRANSPORTER_1"/>
    <property type="match status" value="1"/>
</dbReference>
<dbReference type="RefSeq" id="WP_088268848.1">
    <property type="nucleotide sequence ID" value="NZ_BMKI01000001.1"/>
</dbReference>
<dbReference type="Pfam" id="PF00005">
    <property type="entry name" value="ABC_tran"/>
    <property type="match status" value="1"/>
</dbReference>
<evidence type="ECO:0000256" key="3">
    <source>
        <dbReference type="ARBA" id="ARBA00022741"/>
    </source>
</evidence>
<gene>
    <name evidence="6" type="ORF">GCM10011573_09930</name>
</gene>
<dbReference type="SUPFAM" id="SSF52540">
    <property type="entry name" value="P-loop containing nucleoside triphosphate hydrolases"/>
    <property type="match status" value="1"/>
</dbReference>
<dbReference type="Proteomes" id="UP000630615">
    <property type="component" value="Unassembled WGS sequence"/>
</dbReference>
<dbReference type="InterPro" id="IPR003593">
    <property type="entry name" value="AAA+_ATPase"/>
</dbReference>
<dbReference type="PROSITE" id="PS50893">
    <property type="entry name" value="ABC_TRANSPORTER_2"/>
    <property type="match status" value="1"/>
</dbReference>
<keyword evidence="7" id="KW-1185">Reference proteome</keyword>
<evidence type="ECO:0000313" key="6">
    <source>
        <dbReference type="EMBL" id="GGC82270.1"/>
    </source>
</evidence>
<comment type="similarity">
    <text evidence="1">Belongs to the ABC transporter superfamily.</text>
</comment>
<dbReference type="InterPro" id="IPR017871">
    <property type="entry name" value="ABC_transporter-like_CS"/>
</dbReference>
<dbReference type="EMBL" id="BMKI01000001">
    <property type="protein sequence ID" value="GGC82270.1"/>
    <property type="molecule type" value="Genomic_DNA"/>
</dbReference>
<dbReference type="Gene3D" id="3.40.50.300">
    <property type="entry name" value="P-loop containing nucleotide triphosphate hydrolases"/>
    <property type="match status" value="1"/>
</dbReference>
<protein>
    <submittedName>
        <fullName evidence="6">ABC transporter ATP-binding protein</fullName>
    </submittedName>
</protein>
<dbReference type="CDD" id="cd03255">
    <property type="entry name" value="ABC_MJ0796_LolCDE_FtsE"/>
    <property type="match status" value="1"/>
</dbReference>
<evidence type="ECO:0000256" key="1">
    <source>
        <dbReference type="ARBA" id="ARBA00005417"/>
    </source>
</evidence>
<accession>A0ABQ1NPI5</accession>